<keyword evidence="1" id="KW-0812">Transmembrane</keyword>
<protein>
    <recommendedName>
        <fullName evidence="3">Transmembrane protein</fullName>
    </recommendedName>
</protein>
<name>A4TBM1_MYCGI</name>
<dbReference type="EMBL" id="CP000656">
    <property type="protein sequence ID" value="ABP45392.1"/>
    <property type="molecule type" value="Genomic_DNA"/>
</dbReference>
<dbReference type="OrthoDB" id="485032at2"/>
<reference evidence="2" key="1">
    <citation type="submission" date="2007-04" db="EMBL/GenBank/DDBJ databases">
        <authorList>
            <consortium name="US DOE Joint Genome Institute"/>
            <person name="Copeland A."/>
            <person name="Lucas S."/>
            <person name="Lapidus A."/>
            <person name="Barry K."/>
            <person name="Detter J.C."/>
            <person name="Glavina del Rio T."/>
            <person name="Hammon N."/>
            <person name="Israni S."/>
            <person name="Dalin E."/>
            <person name="Tice H."/>
            <person name="Pitluck S."/>
            <person name="Chain P."/>
            <person name="Malfatti S."/>
            <person name="Shin M."/>
            <person name="Vergez L."/>
            <person name="Schmutz J."/>
            <person name="Larimer F."/>
            <person name="Land M."/>
            <person name="Hauser L."/>
            <person name="Kyrpides N."/>
            <person name="Mikhailova N."/>
            <person name="Miller C."/>
            <person name="Richardson P."/>
        </authorList>
    </citation>
    <scope>NUCLEOTIDE SEQUENCE</scope>
    <source>
        <strain evidence="2">PYR-GCK</strain>
    </source>
</reference>
<gene>
    <name evidence="2" type="ordered locus">Mflv_2915</name>
</gene>
<dbReference type="KEGG" id="mgi:Mflv_2915"/>
<evidence type="ECO:0000313" key="2">
    <source>
        <dbReference type="EMBL" id="ABP45392.1"/>
    </source>
</evidence>
<accession>A4TBM1</accession>
<keyword evidence="1" id="KW-1133">Transmembrane helix</keyword>
<dbReference type="HOGENOM" id="CLU_1287686_0_0_11"/>
<keyword evidence="1" id="KW-0472">Membrane</keyword>
<proteinExistence type="predicted"/>
<evidence type="ECO:0008006" key="3">
    <source>
        <dbReference type="Google" id="ProtNLM"/>
    </source>
</evidence>
<organism evidence="2">
    <name type="scientific">Mycolicibacterium gilvum (strain PYR-GCK)</name>
    <name type="common">Mycobacterium gilvum (strain PYR-GCK)</name>
    <dbReference type="NCBI Taxonomy" id="350054"/>
    <lineage>
        <taxon>Bacteria</taxon>
        <taxon>Bacillati</taxon>
        <taxon>Actinomycetota</taxon>
        <taxon>Actinomycetes</taxon>
        <taxon>Mycobacteriales</taxon>
        <taxon>Mycobacteriaceae</taxon>
        <taxon>Mycolicibacterium</taxon>
    </lineage>
</organism>
<evidence type="ECO:0000256" key="1">
    <source>
        <dbReference type="SAM" id="Phobius"/>
    </source>
</evidence>
<sequence>MRALIAGLWAAAVGLAGFAVYCLARALGLHPQMGTVGECLAAIFTAGATGAALYIATRDRQERSKERLAADEAQAKLVMVTRTFDTERYPPDTAPLYEMSYRNHGEHPILDVRLVKIEMRAFPTAKAELPDFTNPIVEAGASARGAGALFLDAEGNQFPPPKKVHDHYNEWPDADELDVVGWIRFRDINGNLWAKSSDHQLIYLRNESDVQHLP</sequence>
<feature type="transmembrane region" description="Helical" evidence="1">
    <location>
        <begin position="40"/>
        <end position="57"/>
    </location>
</feature>
<dbReference type="AlphaFoldDB" id="A4TBM1"/>
<reference evidence="2" key="2">
    <citation type="journal article" date="2013" name="PLoS ONE">
        <title>A Gene Expression Study of the Activities of Aromatic Ring-Cleavage Dioxygenases in Mycobacterium gilvum PYR-GCK to Changes in Salinity and pH during Pyrene Degradation.</title>
        <authorList>
            <person name="Badejo A.C."/>
            <person name="Badejo A.O."/>
            <person name="Shin K.H."/>
            <person name="Chai Y.G."/>
        </authorList>
    </citation>
    <scope>NUCLEOTIDE SEQUENCE [LARGE SCALE GENOMIC DNA]</scope>
    <source>
        <strain evidence="2">PYR-GCK</strain>
    </source>
</reference>